<dbReference type="Proteomes" id="UP000724874">
    <property type="component" value="Unassembled WGS sequence"/>
</dbReference>
<evidence type="ECO:0000313" key="3">
    <source>
        <dbReference type="Proteomes" id="UP000724874"/>
    </source>
</evidence>
<reference evidence="2" key="1">
    <citation type="submission" date="2020-11" db="EMBL/GenBank/DDBJ databases">
        <authorList>
            <consortium name="DOE Joint Genome Institute"/>
            <person name="Ahrendt S."/>
            <person name="Riley R."/>
            <person name="Andreopoulos W."/>
            <person name="LaButti K."/>
            <person name="Pangilinan J."/>
            <person name="Ruiz-duenas F.J."/>
            <person name="Barrasa J.M."/>
            <person name="Sanchez-Garcia M."/>
            <person name="Camarero S."/>
            <person name="Miyauchi S."/>
            <person name="Serrano A."/>
            <person name="Linde D."/>
            <person name="Babiker R."/>
            <person name="Drula E."/>
            <person name="Ayuso-Fernandez I."/>
            <person name="Pacheco R."/>
            <person name="Padilla G."/>
            <person name="Ferreira P."/>
            <person name="Barriuso J."/>
            <person name="Kellner H."/>
            <person name="Castanera R."/>
            <person name="Alfaro M."/>
            <person name="Ramirez L."/>
            <person name="Pisabarro A.G."/>
            <person name="Kuo A."/>
            <person name="Tritt A."/>
            <person name="Lipzen A."/>
            <person name="He G."/>
            <person name="Yan M."/>
            <person name="Ng V."/>
            <person name="Cullen D."/>
            <person name="Martin F."/>
            <person name="Rosso M.-N."/>
            <person name="Henrissat B."/>
            <person name="Hibbett D."/>
            <person name="Martinez A.T."/>
            <person name="Grigoriev I.V."/>
        </authorList>
    </citation>
    <scope>NUCLEOTIDE SEQUENCE</scope>
    <source>
        <strain evidence="2">AH 44721</strain>
    </source>
</reference>
<feature type="region of interest" description="Disordered" evidence="1">
    <location>
        <begin position="1"/>
        <end position="47"/>
    </location>
</feature>
<organism evidence="2 3">
    <name type="scientific">Gymnopilus junonius</name>
    <name type="common">Spectacular rustgill mushroom</name>
    <name type="synonym">Gymnopilus spectabilis subsp. junonius</name>
    <dbReference type="NCBI Taxonomy" id="109634"/>
    <lineage>
        <taxon>Eukaryota</taxon>
        <taxon>Fungi</taxon>
        <taxon>Dikarya</taxon>
        <taxon>Basidiomycota</taxon>
        <taxon>Agaricomycotina</taxon>
        <taxon>Agaricomycetes</taxon>
        <taxon>Agaricomycetidae</taxon>
        <taxon>Agaricales</taxon>
        <taxon>Agaricineae</taxon>
        <taxon>Hymenogastraceae</taxon>
        <taxon>Gymnopilus</taxon>
    </lineage>
</organism>
<comment type="caution">
    <text evidence="2">The sequence shown here is derived from an EMBL/GenBank/DDBJ whole genome shotgun (WGS) entry which is preliminary data.</text>
</comment>
<accession>A0A9P5TF64</accession>
<name>A0A9P5TF64_GYMJU</name>
<feature type="region of interest" description="Disordered" evidence="1">
    <location>
        <begin position="206"/>
        <end position="233"/>
    </location>
</feature>
<feature type="compositionally biased region" description="Acidic residues" evidence="1">
    <location>
        <begin position="224"/>
        <end position="233"/>
    </location>
</feature>
<feature type="compositionally biased region" description="Low complexity" evidence="1">
    <location>
        <begin position="32"/>
        <end position="44"/>
    </location>
</feature>
<evidence type="ECO:0000313" key="2">
    <source>
        <dbReference type="EMBL" id="KAF8867895.1"/>
    </source>
</evidence>
<dbReference type="Gene3D" id="3.60.130.30">
    <property type="match status" value="1"/>
</dbReference>
<dbReference type="EMBL" id="JADNYJ010000879">
    <property type="protein sequence ID" value="KAF8867895.1"/>
    <property type="molecule type" value="Genomic_DNA"/>
</dbReference>
<gene>
    <name evidence="2" type="ORF">CPB84DRAFT_1810481</name>
</gene>
<dbReference type="OrthoDB" id="2658103at2759"/>
<dbReference type="AlphaFoldDB" id="A0A9P5TF64"/>
<keyword evidence="3" id="KW-1185">Reference proteome</keyword>
<sequence length="455" mass="51194">MDPRQLSDSMSSPPRKKTRRDKSAQVVVPSIRNAPSASSTSASRVRSDEAWIQRNAPMLSKKLALFLKQATVINVPCTLEELKKPQDEKRLERICVEELGPNRSAQCISARFVDPNGQTILAYFGNRIRKSENAEGSTIDLSQQYTGRTKETLEFLKKNNPKSIINDGLSNNQCKAYQLASQAVCSALPLHSRFDSTRHEGVNIMKFESGSRKDNSDDQQPPEPDNEEVNPEAYEPDEELGHFERKEQAGVVHLVHGWQQQAQARTKGLFISGDISHTSTSLAAAGSYYYLTQSIAATLAKMFQAVFPEEYRKYEKAFEAGVWMQCDPGPYLGRAIIYKLQGRLHKDKHDLGPSASFGVGYYTGGEMLFPQFGTKFSYDPGHVCIFYSSIIYHKVAKFESAIQTTLQAEEKITPGRIESYQILHDKPPRWGYRTAFGRAEDMDDDGAEYESEEEM</sequence>
<feature type="non-terminal residue" evidence="2">
    <location>
        <position position="1"/>
    </location>
</feature>
<feature type="compositionally biased region" description="Polar residues" evidence="1">
    <location>
        <begin position="1"/>
        <end position="12"/>
    </location>
</feature>
<protein>
    <submittedName>
        <fullName evidence="2">Uncharacterized protein</fullName>
    </submittedName>
</protein>
<proteinExistence type="predicted"/>
<evidence type="ECO:0000256" key="1">
    <source>
        <dbReference type="SAM" id="MobiDB-lite"/>
    </source>
</evidence>